<accession>A0A438MYN3</accession>
<sequence length="251" mass="27659">MGNKRKASVLEEPDSFSHTVNHYPSSSPITATNTTNSLPSLSSSPFSSTSTANIITPPPPTTTTTTTRSYLQNALPWTWNASAIPYLNSRTRKRHRDNRPEEAEIHDNTMRKLYDAQRLHLDEAMPMSEVLAMDLDQDQQEGDEDEDAMDFGHSVDFTGNWAASHPIGGPIPPAQHMKQSTLDGYFGRKQQNPPVATAQAQAQFPSYSCDEAQRQMSLSGPMYWPTADKGGCSPSPRGFSGFGLHDNIVTM</sequence>
<feature type="region of interest" description="Disordered" evidence="1">
    <location>
        <begin position="1"/>
        <end position="67"/>
    </location>
</feature>
<protein>
    <submittedName>
        <fullName evidence="2">Uncharacterized protein</fullName>
    </submittedName>
</protein>
<organism evidence="2 3">
    <name type="scientific">Exophiala mesophila</name>
    <name type="common">Black yeast-like fungus</name>
    <dbReference type="NCBI Taxonomy" id="212818"/>
    <lineage>
        <taxon>Eukaryota</taxon>
        <taxon>Fungi</taxon>
        <taxon>Dikarya</taxon>
        <taxon>Ascomycota</taxon>
        <taxon>Pezizomycotina</taxon>
        <taxon>Eurotiomycetes</taxon>
        <taxon>Chaetothyriomycetidae</taxon>
        <taxon>Chaetothyriales</taxon>
        <taxon>Herpotrichiellaceae</taxon>
        <taxon>Exophiala</taxon>
    </lineage>
</organism>
<dbReference type="Proteomes" id="UP000288859">
    <property type="component" value="Unassembled WGS sequence"/>
</dbReference>
<feature type="compositionally biased region" description="Low complexity" evidence="1">
    <location>
        <begin position="30"/>
        <end position="52"/>
    </location>
</feature>
<evidence type="ECO:0000313" key="3">
    <source>
        <dbReference type="Proteomes" id="UP000288859"/>
    </source>
</evidence>
<dbReference type="EMBL" id="NAJM01000034">
    <property type="protein sequence ID" value="RVX68830.1"/>
    <property type="molecule type" value="Genomic_DNA"/>
</dbReference>
<dbReference type="AlphaFoldDB" id="A0A438MYN3"/>
<evidence type="ECO:0000256" key="1">
    <source>
        <dbReference type="SAM" id="MobiDB-lite"/>
    </source>
</evidence>
<dbReference type="VEuPathDB" id="FungiDB:PV10_02965"/>
<evidence type="ECO:0000313" key="2">
    <source>
        <dbReference type="EMBL" id="RVX68830.1"/>
    </source>
</evidence>
<reference evidence="2 3" key="1">
    <citation type="submission" date="2017-03" db="EMBL/GenBank/DDBJ databases">
        <title>Genomes of endolithic fungi from Antarctica.</title>
        <authorList>
            <person name="Coleine C."/>
            <person name="Masonjones S."/>
            <person name="Stajich J.E."/>
        </authorList>
    </citation>
    <scope>NUCLEOTIDE SEQUENCE [LARGE SCALE GENOMIC DNA]</scope>
    <source>
        <strain evidence="2 3">CCFEE 6314</strain>
    </source>
</reference>
<feature type="compositionally biased region" description="Polar residues" evidence="1">
    <location>
        <begin position="16"/>
        <end position="29"/>
    </location>
</feature>
<proteinExistence type="predicted"/>
<name>A0A438MYN3_EXOME</name>
<gene>
    <name evidence="2" type="ORF">B0A52_07485</name>
</gene>
<comment type="caution">
    <text evidence="2">The sequence shown here is derived from an EMBL/GenBank/DDBJ whole genome shotgun (WGS) entry which is preliminary data.</text>
</comment>
<dbReference type="OrthoDB" id="5336357at2759"/>